<evidence type="ECO:0000313" key="3">
    <source>
        <dbReference type="Proteomes" id="UP000002072"/>
    </source>
</evidence>
<name>D1AV00_STRM9</name>
<dbReference type="STRING" id="519441.Smon_1099"/>
<proteinExistence type="predicted"/>
<dbReference type="HOGENOM" id="CLU_3376349_0_0_0"/>
<dbReference type="EMBL" id="CP001779">
    <property type="protein sequence ID" value="ACZ01560.1"/>
    <property type="molecule type" value="Genomic_DNA"/>
</dbReference>
<dbReference type="Proteomes" id="UP000002072">
    <property type="component" value="Chromosome"/>
</dbReference>
<protein>
    <submittedName>
        <fullName evidence="2">Uncharacterized protein</fullName>
    </submittedName>
</protein>
<dbReference type="AlphaFoldDB" id="D1AV00"/>
<reference evidence="2 3" key="1">
    <citation type="journal article" date="2009" name="Stand. Genomic Sci.">
        <title>Complete genome sequence of Streptobacillus moniliformis type strain (9901T).</title>
        <authorList>
            <person name="Nolan M."/>
            <person name="Gronow S."/>
            <person name="Lapidus A."/>
            <person name="Ivanova N."/>
            <person name="Copeland A."/>
            <person name="Lucas S."/>
            <person name="Del Rio T.G."/>
            <person name="Chen F."/>
            <person name="Tice H."/>
            <person name="Pitluck S."/>
            <person name="Cheng J.F."/>
            <person name="Sims D."/>
            <person name="Meincke L."/>
            <person name="Bruce D."/>
            <person name="Goodwin L."/>
            <person name="Brettin T."/>
            <person name="Han C."/>
            <person name="Detter J.C."/>
            <person name="Ovchinikova G."/>
            <person name="Pati A."/>
            <person name="Mavromatis K."/>
            <person name="Mikhailova N."/>
            <person name="Chen A."/>
            <person name="Palaniappan K."/>
            <person name="Land M."/>
            <person name="Hauser L."/>
            <person name="Chang Y.J."/>
            <person name="Jeffries C.D."/>
            <person name="Rohde M."/>
            <person name="Sproer C."/>
            <person name="Goker M."/>
            <person name="Bristow J."/>
            <person name="Eisen J.A."/>
            <person name="Markowitz V."/>
            <person name="Hugenholtz P."/>
            <person name="Kyrpides N.C."/>
            <person name="Klenk H.P."/>
            <person name="Chain P."/>
        </authorList>
    </citation>
    <scope>NUCLEOTIDE SEQUENCE [LARGE SCALE GENOMIC DNA]</scope>
    <source>
        <strain evidence="3">ATCC 14647 / DSM 12112 / NCTC 10651 / 9901</strain>
    </source>
</reference>
<gene>
    <name evidence="2" type="ordered locus">Smon_1099</name>
</gene>
<evidence type="ECO:0000313" key="2">
    <source>
        <dbReference type="EMBL" id="ACZ01560.1"/>
    </source>
</evidence>
<keyword evidence="1" id="KW-0812">Transmembrane</keyword>
<sequence length="34" mass="4185">MIKYLIFKYTIITAINITVFYLLARWARYSNKKK</sequence>
<keyword evidence="3" id="KW-1185">Reference proteome</keyword>
<organism evidence="2 3">
    <name type="scientific">Streptobacillus moniliformis (strain ATCC 14647 / DSM 12112 / NCTC 10651 / 9901)</name>
    <dbReference type="NCBI Taxonomy" id="519441"/>
    <lineage>
        <taxon>Bacteria</taxon>
        <taxon>Fusobacteriati</taxon>
        <taxon>Fusobacteriota</taxon>
        <taxon>Fusobacteriia</taxon>
        <taxon>Fusobacteriales</taxon>
        <taxon>Leptotrichiaceae</taxon>
        <taxon>Streptobacillus</taxon>
    </lineage>
</organism>
<feature type="transmembrane region" description="Helical" evidence="1">
    <location>
        <begin position="6"/>
        <end position="24"/>
    </location>
</feature>
<keyword evidence="1" id="KW-0472">Membrane</keyword>
<accession>D1AV00</accession>
<dbReference type="KEGG" id="smf:Smon_1099"/>
<keyword evidence="1" id="KW-1133">Transmembrane helix</keyword>
<evidence type="ECO:0000256" key="1">
    <source>
        <dbReference type="SAM" id="Phobius"/>
    </source>
</evidence>